<protein>
    <submittedName>
        <fullName evidence="2">Uncharacterized protein</fullName>
    </submittedName>
</protein>
<dbReference type="AlphaFoldDB" id="A0A9K3D1L0"/>
<organism evidence="2 3">
    <name type="scientific">Kipferlia bialata</name>
    <dbReference type="NCBI Taxonomy" id="797122"/>
    <lineage>
        <taxon>Eukaryota</taxon>
        <taxon>Metamonada</taxon>
        <taxon>Carpediemonas-like organisms</taxon>
        <taxon>Kipferlia</taxon>
    </lineage>
</organism>
<reference evidence="2 3" key="1">
    <citation type="journal article" date="2018" name="PLoS ONE">
        <title>The draft genome of Kipferlia bialata reveals reductive genome evolution in fornicate parasites.</title>
        <authorList>
            <person name="Tanifuji G."/>
            <person name="Takabayashi S."/>
            <person name="Kume K."/>
            <person name="Takagi M."/>
            <person name="Nakayama T."/>
            <person name="Kamikawa R."/>
            <person name="Inagaki Y."/>
            <person name="Hashimoto T."/>
        </authorList>
    </citation>
    <scope>NUCLEOTIDE SEQUENCE [LARGE SCALE GENOMIC DNA]</scope>
    <source>
        <strain evidence="2">NY0173</strain>
    </source>
</reference>
<keyword evidence="3" id="KW-1185">Reference proteome</keyword>
<name>A0A9K3D1L0_9EUKA</name>
<keyword evidence="1" id="KW-0812">Transmembrane</keyword>
<feature type="transmembrane region" description="Helical" evidence="1">
    <location>
        <begin position="76"/>
        <end position="99"/>
    </location>
</feature>
<keyword evidence="1" id="KW-1133">Transmembrane helix</keyword>
<evidence type="ECO:0000313" key="2">
    <source>
        <dbReference type="EMBL" id="GIQ87363.1"/>
    </source>
</evidence>
<proteinExistence type="predicted"/>
<sequence>CRVNSASFTLWYAIIFGLGVLESVAMLAVIMRMQSVRYMASNHTLTLVAMLTLLSVVFLGTVFLTEQPEEPDAQTIVLGVGVAVVFFGVSSFMLTAGAIKKMMKGGQLTSAEEDMVEGNLTLKCPYCVKKLTVECDCQRWGARRAQDKTRSRQAHMHNPLYRKG</sequence>
<evidence type="ECO:0000256" key="1">
    <source>
        <dbReference type="SAM" id="Phobius"/>
    </source>
</evidence>
<keyword evidence="1" id="KW-0472">Membrane</keyword>
<feature type="transmembrane region" description="Helical" evidence="1">
    <location>
        <begin position="12"/>
        <end position="33"/>
    </location>
</feature>
<feature type="transmembrane region" description="Helical" evidence="1">
    <location>
        <begin position="45"/>
        <end position="64"/>
    </location>
</feature>
<gene>
    <name evidence="2" type="ORF">KIPB_009388</name>
</gene>
<accession>A0A9K3D1L0</accession>
<comment type="caution">
    <text evidence="2">The sequence shown here is derived from an EMBL/GenBank/DDBJ whole genome shotgun (WGS) entry which is preliminary data.</text>
</comment>
<evidence type="ECO:0000313" key="3">
    <source>
        <dbReference type="Proteomes" id="UP000265618"/>
    </source>
</evidence>
<dbReference type="EMBL" id="BDIP01003176">
    <property type="protein sequence ID" value="GIQ87363.1"/>
    <property type="molecule type" value="Genomic_DNA"/>
</dbReference>
<dbReference type="Proteomes" id="UP000265618">
    <property type="component" value="Unassembled WGS sequence"/>
</dbReference>
<feature type="non-terminal residue" evidence="2">
    <location>
        <position position="1"/>
    </location>
</feature>